<protein>
    <submittedName>
        <fullName evidence="8">DNA polymerase alpha-associated DNA helicase A</fullName>
    </submittedName>
</protein>
<keyword evidence="3" id="KW-0378">Hydrolase</keyword>
<dbReference type="InterPro" id="IPR045055">
    <property type="entry name" value="DNA2/NAM7-like"/>
</dbReference>
<dbReference type="FunFam" id="3.40.50.300:FF:000326">
    <property type="entry name" value="P-loop containing nucleoside triphosphate hydrolase"/>
    <property type="match status" value="1"/>
</dbReference>
<dbReference type="Proteomes" id="UP000292362">
    <property type="component" value="Unassembled WGS sequence"/>
</dbReference>
<reference evidence="8 9" key="1">
    <citation type="submission" date="2017-12" db="EMBL/GenBank/DDBJ databases">
        <authorList>
            <person name="Pombert J.-F."/>
            <person name="Haag K.L."/>
            <person name="Ebert D."/>
        </authorList>
    </citation>
    <scope>NUCLEOTIDE SEQUENCE [LARGE SCALE GENOMIC DNA]</scope>
    <source>
        <strain evidence="8">FI-OER-3-3</strain>
    </source>
</reference>
<dbReference type="GO" id="GO:0016787">
    <property type="term" value="F:hydrolase activity"/>
    <property type="evidence" value="ECO:0007669"/>
    <property type="project" value="UniProtKB-KW"/>
</dbReference>
<dbReference type="InterPro" id="IPR047187">
    <property type="entry name" value="SF1_C_Upf1"/>
</dbReference>
<dbReference type="SUPFAM" id="SSF52540">
    <property type="entry name" value="P-loop containing nucleoside triphosphate hydrolases"/>
    <property type="match status" value="1"/>
</dbReference>
<comment type="caution">
    <text evidence="8">The sequence shown here is derived from an EMBL/GenBank/DDBJ whole genome shotgun (WGS) entry which is preliminary data.</text>
</comment>
<evidence type="ECO:0000256" key="3">
    <source>
        <dbReference type="ARBA" id="ARBA00022801"/>
    </source>
</evidence>
<evidence type="ECO:0000313" key="8">
    <source>
        <dbReference type="EMBL" id="TBU05453.1"/>
    </source>
</evidence>
<keyword evidence="5" id="KW-0067">ATP-binding</keyword>
<dbReference type="GO" id="GO:0004386">
    <property type="term" value="F:helicase activity"/>
    <property type="evidence" value="ECO:0007669"/>
    <property type="project" value="UniProtKB-KW"/>
</dbReference>
<gene>
    <name evidence="8" type="ORF">CWI37_0011p0050</name>
</gene>
<dbReference type="AlphaFoldDB" id="A0A4Q9LC63"/>
<dbReference type="Gene3D" id="3.40.50.300">
    <property type="entry name" value="P-loop containing nucleotide triphosphate hydrolases"/>
    <property type="match status" value="2"/>
</dbReference>
<dbReference type="Pfam" id="PF13087">
    <property type="entry name" value="AAA_12"/>
    <property type="match status" value="1"/>
</dbReference>
<feature type="domain" description="DNA2/NAM7 helicase helicase" evidence="6">
    <location>
        <begin position="220"/>
        <end position="322"/>
    </location>
</feature>
<proteinExistence type="inferred from homology"/>
<evidence type="ECO:0000256" key="1">
    <source>
        <dbReference type="ARBA" id="ARBA00007913"/>
    </source>
</evidence>
<keyword evidence="4" id="KW-0347">Helicase</keyword>
<dbReference type="InterPro" id="IPR041679">
    <property type="entry name" value="DNA2/NAM7-like_C"/>
</dbReference>
<feature type="domain" description="DNA2/NAM7 helicase-like C-terminal" evidence="7">
    <location>
        <begin position="439"/>
        <end position="608"/>
    </location>
</feature>
<dbReference type="PANTHER" id="PTHR10887">
    <property type="entry name" value="DNA2/NAM7 HELICASE FAMILY"/>
    <property type="match status" value="1"/>
</dbReference>
<dbReference type="InterPro" id="IPR041677">
    <property type="entry name" value="DNA2/NAM7_AAA_11"/>
</dbReference>
<accession>A0A4Q9LC63</accession>
<dbReference type="PANTHER" id="PTHR10887:SF495">
    <property type="entry name" value="HELICASE SENATAXIN ISOFORM X1-RELATED"/>
    <property type="match status" value="1"/>
</dbReference>
<dbReference type="InterPro" id="IPR027417">
    <property type="entry name" value="P-loop_NTPase"/>
</dbReference>
<comment type="similarity">
    <text evidence="1">Belongs to the DNA2/NAM7 helicase family.</text>
</comment>
<evidence type="ECO:0000256" key="5">
    <source>
        <dbReference type="ARBA" id="ARBA00022840"/>
    </source>
</evidence>
<dbReference type="EMBL" id="PITJ01000011">
    <property type="protein sequence ID" value="TBU05453.1"/>
    <property type="molecule type" value="Genomic_DNA"/>
</dbReference>
<dbReference type="VEuPathDB" id="MicrosporidiaDB:CWI37_0011p0050"/>
<evidence type="ECO:0000256" key="2">
    <source>
        <dbReference type="ARBA" id="ARBA00022741"/>
    </source>
</evidence>
<name>A0A4Q9LC63_9MICR</name>
<dbReference type="GO" id="GO:0005694">
    <property type="term" value="C:chromosome"/>
    <property type="evidence" value="ECO:0007669"/>
    <property type="project" value="UniProtKB-ARBA"/>
</dbReference>
<organism evidence="8 9">
    <name type="scientific">Hamiltosporidium tvaerminnensis</name>
    <dbReference type="NCBI Taxonomy" id="1176355"/>
    <lineage>
        <taxon>Eukaryota</taxon>
        <taxon>Fungi</taxon>
        <taxon>Fungi incertae sedis</taxon>
        <taxon>Microsporidia</taxon>
        <taxon>Dubosqiidae</taxon>
        <taxon>Hamiltosporidium</taxon>
    </lineage>
</organism>
<evidence type="ECO:0000259" key="7">
    <source>
        <dbReference type="Pfam" id="PF13087"/>
    </source>
</evidence>
<keyword evidence="2" id="KW-0547">Nucleotide-binding</keyword>
<dbReference type="Pfam" id="PF13086">
    <property type="entry name" value="AAA_11"/>
    <property type="match status" value="2"/>
</dbReference>
<feature type="domain" description="DNA2/NAM7 helicase helicase" evidence="6">
    <location>
        <begin position="333"/>
        <end position="426"/>
    </location>
</feature>
<dbReference type="CDD" id="cd18808">
    <property type="entry name" value="SF1_C_Upf1"/>
    <property type="match status" value="1"/>
</dbReference>
<sequence length="643" mass="74592">MDILQKYVDSLIFTLQKELEYLENEDSILNIYKAKIIDRKVFQFGNIISFKIIGAYNSNKTVITKKLSINKIFKEEENIKIFFHLENTYDGIKTKIICVENDVFTCLTSTELKCREVYVRLEGSVYNTYRILKRLKKIEIENIYFDENILADLRIKCKSEDTKIEQNNKEIVDFNEDLKLKELNFFENIMDKFQNLEIQNKNENFGKILDELGDLINYTKLNKNQQRSLIFCTKNISYRIIGPPGTGKTKTVVEIIKILLTMDKSVLVCGPSNLSVDNILSCFVESEYHKKNKTSLFRLGSISKSLKTLNCYNLDKIASESVSFISEELNEAMKCKKIDKRKITEIMKEMKSRKNKFSKEKIKATNLVFSTLFSSHKIEGLKCFDWIIIDEACQALEAESFLNILLAKNFILVGDPYQLGPTVKSESKELKMTFFDKLKNVPTFFLNEQYRMNEILISFSNSYFYSNQIISPLKNNFKFFSHSPILFIDTSGYNSDEMKSNSSIKNIFEAEITLKVVKYLESIDNKHDVGIITPYSQQAIHIKEIMPQISFPIQISTVDAFQGQEKGIIILNLVRSNEIQDIGFLSDLKRINVALTRCIHGLVIIGDSSNFAKYQFYKKFFDHLYLHAYCIDPYILDALLETN</sequence>
<evidence type="ECO:0000259" key="6">
    <source>
        <dbReference type="Pfam" id="PF13086"/>
    </source>
</evidence>
<dbReference type="GO" id="GO:0005524">
    <property type="term" value="F:ATP binding"/>
    <property type="evidence" value="ECO:0007669"/>
    <property type="project" value="UniProtKB-KW"/>
</dbReference>
<evidence type="ECO:0000256" key="4">
    <source>
        <dbReference type="ARBA" id="ARBA00022806"/>
    </source>
</evidence>
<evidence type="ECO:0000313" key="9">
    <source>
        <dbReference type="Proteomes" id="UP000292362"/>
    </source>
</evidence>